<sequence>MKAWCISTALLAFGLGSGASAFAAQRNMTAPQQIAKANQCREINNNLQRLACFDNLFNTPLRPAKADKFNEEKPLAWQWAISSESNRSNSADTQGAFLFNQNDTLKLGKHIWLTAPAVNANPRVPGTDQPILMLSCVENISRVELVFPTAINVNKVPVTLLGNPTITQQWVSDSSGYVLRTGRGLPAVKLMKSMLSTPRLVMRSSIPELNGLTFNTSHLSSLIKPMRQACHW</sequence>
<gene>
    <name evidence="2" type="ORF">VMF7928_01107</name>
</gene>
<keyword evidence="1" id="KW-0732">Signal</keyword>
<accession>A0ABM9A165</accession>
<name>A0ABM9A165_9VIBR</name>
<organism evidence="2 3">
    <name type="scientific">Vibrio marisflavi CECT 7928</name>
    <dbReference type="NCBI Taxonomy" id="634439"/>
    <lineage>
        <taxon>Bacteria</taxon>
        <taxon>Pseudomonadati</taxon>
        <taxon>Pseudomonadota</taxon>
        <taxon>Gammaproteobacteria</taxon>
        <taxon>Vibrionales</taxon>
        <taxon>Vibrionaceae</taxon>
        <taxon>Vibrio</taxon>
    </lineage>
</organism>
<reference evidence="2" key="1">
    <citation type="submission" date="2021-11" db="EMBL/GenBank/DDBJ databases">
        <authorList>
            <person name="Rodrigo-Torres L."/>
            <person name="Arahal R. D."/>
            <person name="Lucena T."/>
        </authorList>
    </citation>
    <scope>NUCLEOTIDE SEQUENCE</scope>
    <source>
        <strain evidence="2">CECT 7928</strain>
    </source>
</reference>
<dbReference type="NCBIfam" id="TIGR03360">
    <property type="entry name" value="VI_minor_1"/>
    <property type="match status" value="1"/>
</dbReference>
<dbReference type="Pfam" id="PF11319">
    <property type="entry name" value="VasI"/>
    <property type="match status" value="1"/>
</dbReference>
<evidence type="ECO:0008006" key="4">
    <source>
        <dbReference type="Google" id="ProtNLM"/>
    </source>
</evidence>
<protein>
    <recommendedName>
        <fullName evidence="4">Type VI secretion system-associated protein TagO</fullName>
    </recommendedName>
</protein>
<dbReference type="InterPro" id="IPR017738">
    <property type="entry name" value="T6SS-assoc_VCA0118"/>
</dbReference>
<comment type="caution">
    <text evidence="2">The sequence shown here is derived from an EMBL/GenBank/DDBJ whole genome shotgun (WGS) entry which is preliminary data.</text>
</comment>
<proteinExistence type="predicted"/>
<keyword evidence="3" id="KW-1185">Reference proteome</keyword>
<dbReference type="Proteomes" id="UP000838748">
    <property type="component" value="Unassembled WGS sequence"/>
</dbReference>
<evidence type="ECO:0000256" key="1">
    <source>
        <dbReference type="SAM" id="SignalP"/>
    </source>
</evidence>
<evidence type="ECO:0000313" key="3">
    <source>
        <dbReference type="Proteomes" id="UP000838748"/>
    </source>
</evidence>
<feature type="signal peptide" evidence="1">
    <location>
        <begin position="1"/>
        <end position="23"/>
    </location>
</feature>
<dbReference type="EMBL" id="CAKLDM010000001">
    <property type="protein sequence ID" value="CAH0537433.1"/>
    <property type="molecule type" value="Genomic_DNA"/>
</dbReference>
<evidence type="ECO:0000313" key="2">
    <source>
        <dbReference type="EMBL" id="CAH0537433.1"/>
    </source>
</evidence>
<feature type="chain" id="PRO_5045940231" description="Type VI secretion system-associated protein TagO" evidence="1">
    <location>
        <begin position="24"/>
        <end position="232"/>
    </location>
</feature>